<dbReference type="STRING" id="390640.SAMN04488034_11410"/>
<gene>
    <name evidence="1" type="ORF">SAMN04488034_11410</name>
</gene>
<dbReference type="Gene3D" id="1.10.1660.10">
    <property type="match status" value="1"/>
</dbReference>
<dbReference type="Proteomes" id="UP000199448">
    <property type="component" value="Unassembled WGS sequence"/>
</dbReference>
<keyword evidence="2" id="KW-1185">Reference proteome</keyword>
<dbReference type="OrthoDB" id="1494789at2"/>
<dbReference type="RefSeq" id="WP_093114442.1">
    <property type="nucleotide sequence ID" value="NZ_FNGG01000014.1"/>
</dbReference>
<organism evidence="1 2">
    <name type="scientific">Salinimicrobium catena</name>
    <dbReference type="NCBI Taxonomy" id="390640"/>
    <lineage>
        <taxon>Bacteria</taxon>
        <taxon>Pseudomonadati</taxon>
        <taxon>Bacteroidota</taxon>
        <taxon>Flavobacteriia</taxon>
        <taxon>Flavobacteriales</taxon>
        <taxon>Flavobacteriaceae</taxon>
        <taxon>Salinimicrobium</taxon>
    </lineage>
</organism>
<evidence type="ECO:0000313" key="2">
    <source>
        <dbReference type="Proteomes" id="UP000199448"/>
    </source>
</evidence>
<sequence length="96" mass="11698">MEPKEYISVTEFCSSHHIQYSFINSLNEYGLLELTVIEEDEFIHPEQVRELEKIMRLHYDLEINMQGIDAITHLLKKVKDLQEEIRYLRNRLERYE</sequence>
<dbReference type="Pfam" id="PF13591">
    <property type="entry name" value="MerR_2"/>
    <property type="match status" value="1"/>
</dbReference>
<name>A0A1H5PF54_9FLAO</name>
<dbReference type="EMBL" id="FNUG01000014">
    <property type="protein sequence ID" value="SEF12366.1"/>
    <property type="molecule type" value="Genomic_DNA"/>
</dbReference>
<accession>A0A1H5PF54</accession>
<dbReference type="AlphaFoldDB" id="A0A1H5PF54"/>
<evidence type="ECO:0000313" key="1">
    <source>
        <dbReference type="EMBL" id="SEF12366.1"/>
    </source>
</evidence>
<proteinExistence type="predicted"/>
<reference evidence="1 2" key="1">
    <citation type="submission" date="2016-10" db="EMBL/GenBank/DDBJ databases">
        <authorList>
            <person name="de Groot N.N."/>
        </authorList>
    </citation>
    <scope>NUCLEOTIDE SEQUENCE [LARGE SCALE GENOMIC DNA]</scope>
    <source>
        <strain evidence="1 2">DSM 23553</strain>
    </source>
</reference>
<protein>
    <submittedName>
        <fullName evidence="1">MerR HTH family regulatory protein</fullName>
    </submittedName>
</protein>